<organism evidence="1 2">
    <name type="scientific">Dreissena polymorpha</name>
    <name type="common">Zebra mussel</name>
    <name type="synonym">Mytilus polymorpha</name>
    <dbReference type="NCBI Taxonomy" id="45954"/>
    <lineage>
        <taxon>Eukaryota</taxon>
        <taxon>Metazoa</taxon>
        <taxon>Spiralia</taxon>
        <taxon>Lophotrochozoa</taxon>
        <taxon>Mollusca</taxon>
        <taxon>Bivalvia</taxon>
        <taxon>Autobranchia</taxon>
        <taxon>Heteroconchia</taxon>
        <taxon>Euheterodonta</taxon>
        <taxon>Imparidentia</taxon>
        <taxon>Neoheterodontei</taxon>
        <taxon>Myida</taxon>
        <taxon>Dreissenoidea</taxon>
        <taxon>Dreissenidae</taxon>
        <taxon>Dreissena</taxon>
    </lineage>
</organism>
<dbReference type="AlphaFoldDB" id="A0A9D4NQE6"/>
<keyword evidence="2" id="KW-1185">Reference proteome</keyword>
<evidence type="ECO:0000313" key="1">
    <source>
        <dbReference type="EMBL" id="KAH3898137.1"/>
    </source>
</evidence>
<evidence type="ECO:0000313" key="2">
    <source>
        <dbReference type="Proteomes" id="UP000828390"/>
    </source>
</evidence>
<protein>
    <submittedName>
        <fullName evidence="1">Uncharacterized protein</fullName>
    </submittedName>
</protein>
<accession>A0A9D4NQE6</accession>
<reference evidence="1" key="2">
    <citation type="submission" date="2020-11" db="EMBL/GenBank/DDBJ databases">
        <authorList>
            <person name="McCartney M.A."/>
            <person name="Auch B."/>
            <person name="Kono T."/>
            <person name="Mallez S."/>
            <person name="Becker A."/>
            <person name="Gohl D.M."/>
            <person name="Silverstein K.A.T."/>
            <person name="Koren S."/>
            <person name="Bechman K.B."/>
            <person name="Herman A."/>
            <person name="Abrahante J.E."/>
            <person name="Garbe J."/>
        </authorList>
    </citation>
    <scope>NUCLEOTIDE SEQUENCE</scope>
    <source>
        <strain evidence="1">Duluth1</strain>
        <tissue evidence="1">Whole animal</tissue>
    </source>
</reference>
<gene>
    <name evidence="1" type="ORF">DPMN_022356</name>
</gene>
<proteinExistence type="predicted"/>
<name>A0A9D4NQE6_DREPO</name>
<sequence length="65" mass="7412">MGRLIYFCQGESFGLMDMKYPVLDLSLLKLVFAADEFLIPGLSEMVFNVFVERHGKDNKGQHNNS</sequence>
<reference evidence="1" key="1">
    <citation type="journal article" date="2019" name="bioRxiv">
        <title>The Genome of the Zebra Mussel, Dreissena polymorpha: A Resource for Invasive Species Research.</title>
        <authorList>
            <person name="McCartney M.A."/>
            <person name="Auch B."/>
            <person name="Kono T."/>
            <person name="Mallez S."/>
            <person name="Zhang Y."/>
            <person name="Obille A."/>
            <person name="Becker A."/>
            <person name="Abrahante J.E."/>
            <person name="Garbe J."/>
            <person name="Badalamenti J.P."/>
            <person name="Herman A."/>
            <person name="Mangelson H."/>
            <person name="Liachko I."/>
            <person name="Sullivan S."/>
            <person name="Sone E.D."/>
            <person name="Koren S."/>
            <person name="Silverstein K.A.T."/>
            <person name="Beckman K.B."/>
            <person name="Gohl D.M."/>
        </authorList>
    </citation>
    <scope>NUCLEOTIDE SEQUENCE</scope>
    <source>
        <strain evidence="1">Duluth1</strain>
        <tissue evidence="1">Whole animal</tissue>
    </source>
</reference>
<dbReference type="EMBL" id="JAIWYP010000001">
    <property type="protein sequence ID" value="KAH3898137.1"/>
    <property type="molecule type" value="Genomic_DNA"/>
</dbReference>
<dbReference type="Proteomes" id="UP000828390">
    <property type="component" value="Unassembled WGS sequence"/>
</dbReference>
<comment type="caution">
    <text evidence="1">The sequence shown here is derived from an EMBL/GenBank/DDBJ whole genome shotgun (WGS) entry which is preliminary data.</text>
</comment>